<organism evidence="2 3">
    <name type="scientific">Durio zibethinus</name>
    <name type="common">Durian</name>
    <dbReference type="NCBI Taxonomy" id="66656"/>
    <lineage>
        <taxon>Eukaryota</taxon>
        <taxon>Viridiplantae</taxon>
        <taxon>Streptophyta</taxon>
        <taxon>Embryophyta</taxon>
        <taxon>Tracheophyta</taxon>
        <taxon>Spermatophyta</taxon>
        <taxon>Magnoliopsida</taxon>
        <taxon>eudicotyledons</taxon>
        <taxon>Gunneridae</taxon>
        <taxon>Pentapetalae</taxon>
        <taxon>rosids</taxon>
        <taxon>malvids</taxon>
        <taxon>Malvales</taxon>
        <taxon>Malvaceae</taxon>
        <taxon>Helicteroideae</taxon>
        <taxon>Durio</taxon>
    </lineage>
</organism>
<evidence type="ECO:0000313" key="2">
    <source>
        <dbReference type="Proteomes" id="UP000515121"/>
    </source>
</evidence>
<dbReference type="GeneID" id="111297937"/>
<dbReference type="KEGG" id="dzi:111297937"/>
<dbReference type="AlphaFoldDB" id="A0A6P5Z6T0"/>
<dbReference type="PANTHER" id="PTHR34660:SF7">
    <property type="entry name" value="DNA LIGASE-LIKE PROTEIN"/>
    <property type="match status" value="1"/>
</dbReference>
<accession>A0A6P5Z6T0</accession>
<dbReference type="OrthoDB" id="1001812at2759"/>
<reference evidence="3" key="1">
    <citation type="submission" date="2025-08" db="UniProtKB">
        <authorList>
            <consortium name="RefSeq"/>
        </authorList>
    </citation>
    <scope>IDENTIFICATION</scope>
    <source>
        <tissue evidence="3">Fruit stalk</tissue>
    </source>
</reference>
<protein>
    <submittedName>
        <fullName evidence="3">Stress response protein NST1-like</fullName>
    </submittedName>
</protein>
<feature type="compositionally biased region" description="Basic residues" evidence="1">
    <location>
        <begin position="53"/>
        <end position="65"/>
    </location>
</feature>
<sequence length="431" mass="49670">MPYFSLILVSSSTFFAYFLQVQRERVKAERKKKKEKRRRKKEKKKESEQGGIWRKKQGHHKRDKRLRSNEGKERSENQGKSENETEEMETSSLTEEFEQPIPESLYESSDNSQSIRRKRNSLSCNECHNHGSLVQIDFQLEKHKTPEALPCKPDCSTRMMDSVVQKKLELHVEEQFYSASIMPATDVQEFVPPALKDLCHSSQRARLNMDEKSEMTQTSSQFKELVVNWIPPSLQIEHFDVGDQEWLFERNPPRSHILKTSKSNVSKDVLHHGNSMSCHYDLFLLHYSTMDPTPVKEQISSASSVPDTDAQELATQPLKVLCHSSSQGAGIDTGDKVEIAPTSSCSEIGLLQIESQFRELVVNWLLPSLQFEPFEIGDQEWLFKTKQPRSDTTDTSTASYDALHQGNFTRYPHAQYLPQANMYALPYTILY</sequence>
<dbReference type="RefSeq" id="XP_022748280.1">
    <property type="nucleotide sequence ID" value="XM_022892545.1"/>
</dbReference>
<dbReference type="Proteomes" id="UP000515121">
    <property type="component" value="Unplaced"/>
</dbReference>
<dbReference type="PANTHER" id="PTHR34660">
    <property type="entry name" value="MYB-LIKE PROTEIN X"/>
    <property type="match status" value="1"/>
</dbReference>
<keyword evidence="2" id="KW-1185">Reference proteome</keyword>
<evidence type="ECO:0000313" key="3">
    <source>
        <dbReference type="RefSeq" id="XP_022748280.1"/>
    </source>
</evidence>
<evidence type="ECO:0000256" key="1">
    <source>
        <dbReference type="SAM" id="MobiDB-lite"/>
    </source>
</evidence>
<proteinExistence type="predicted"/>
<name>A0A6P5Z6T0_DURZI</name>
<feature type="region of interest" description="Disordered" evidence="1">
    <location>
        <begin position="26"/>
        <end position="114"/>
    </location>
</feature>
<feature type="compositionally biased region" description="Basic residues" evidence="1">
    <location>
        <begin position="28"/>
        <end position="43"/>
    </location>
</feature>
<feature type="compositionally biased region" description="Basic and acidic residues" evidence="1">
    <location>
        <begin position="66"/>
        <end position="83"/>
    </location>
</feature>
<gene>
    <name evidence="3" type="primary">LOC111297937</name>
</gene>